<dbReference type="AlphaFoldDB" id="A0A7W9Q544"/>
<dbReference type="RefSeq" id="WP_184569133.1">
    <property type="nucleotide sequence ID" value="NZ_JACHJL010000002.1"/>
</dbReference>
<evidence type="ECO:0000313" key="2">
    <source>
        <dbReference type="Proteomes" id="UP000588098"/>
    </source>
</evidence>
<sequence length="193" mass="21333">MTASSITWFPPPCDEVMMLPAGREWDAIRTSTAVAEWALEFLDGGEDNSAAIMDPVRDCVYWLTPKGTAPRATLTSWQRLRPHVTVITGEPAEHYVGVPPAHRRFGAGLHWRIPHNWSGHYLAHPYLLASFLAPAVIHTHGPEALTLLCPLCDQEVDRATAVKITGRRHPNDPVTSQLTVHPTCARTPRGAVR</sequence>
<organism evidence="1 2">
    <name type="scientific">Streptomyces zagrosensis</name>
    <dbReference type="NCBI Taxonomy" id="1042984"/>
    <lineage>
        <taxon>Bacteria</taxon>
        <taxon>Bacillati</taxon>
        <taxon>Actinomycetota</taxon>
        <taxon>Actinomycetes</taxon>
        <taxon>Kitasatosporales</taxon>
        <taxon>Streptomycetaceae</taxon>
        <taxon>Streptomyces</taxon>
    </lineage>
</organism>
<comment type="caution">
    <text evidence="1">The sequence shown here is derived from an EMBL/GenBank/DDBJ whole genome shotgun (WGS) entry which is preliminary data.</text>
</comment>
<dbReference type="Proteomes" id="UP000588098">
    <property type="component" value="Unassembled WGS sequence"/>
</dbReference>
<evidence type="ECO:0000313" key="1">
    <source>
        <dbReference type="EMBL" id="MBB5933799.1"/>
    </source>
</evidence>
<reference evidence="1 2" key="1">
    <citation type="submission" date="2020-08" db="EMBL/GenBank/DDBJ databases">
        <title>Genomic Encyclopedia of Type Strains, Phase III (KMG-III): the genomes of soil and plant-associated and newly described type strains.</title>
        <authorList>
            <person name="Whitman W."/>
        </authorList>
    </citation>
    <scope>NUCLEOTIDE SEQUENCE [LARGE SCALE GENOMIC DNA]</scope>
    <source>
        <strain evidence="1 2">CECT 8305</strain>
    </source>
</reference>
<dbReference type="EMBL" id="JACHJL010000002">
    <property type="protein sequence ID" value="MBB5933799.1"/>
    <property type="molecule type" value="Genomic_DNA"/>
</dbReference>
<gene>
    <name evidence="1" type="ORF">FHS42_000825</name>
</gene>
<keyword evidence="2" id="KW-1185">Reference proteome</keyword>
<proteinExistence type="predicted"/>
<protein>
    <submittedName>
        <fullName evidence="1">Uncharacterized protein</fullName>
    </submittedName>
</protein>
<accession>A0A7W9Q544</accession>
<name>A0A7W9Q544_9ACTN</name>